<accession>A0ABQ9JCP3</accession>
<sequence>MDLEITILLEKLYFIGIGQANIHIGLKKPIHSDMVKYTGIVTACDEPIGFWLSSVKESLTTKITEAISHGTHGTHGTARSPPLTFGHSVYVPFIGYMKLEDAERTLEKEFHFFYYRSMPTSLAKAHSFLGRILFDILRFRTPCSKCRSPTITIDEIVNPLDTIGIQDLLQVGEYHTSNHIYTCTLGTVWQSGTAVFSSDLRVRPNTWTILCLKLVNEEHSCILVNSRK</sequence>
<evidence type="ECO:0000313" key="1">
    <source>
        <dbReference type="EMBL" id="KAJ8975398.1"/>
    </source>
</evidence>
<proteinExistence type="predicted"/>
<protein>
    <submittedName>
        <fullName evidence="1">Uncharacterized protein</fullName>
    </submittedName>
</protein>
<keyword evidence="2" id="KW-1185">Reference proteome</keyword>
<organism evidence="1 2">
    <name type="scientific">Molorchus minor</name>
    <dbReference type="NCBI Taxonomy" id="1323400"/>
    <lineage>
        <taxon>Eukaryota</taxon>
        <taxon>Metazoa</taxon>
        <taxon>Ecdysozoa</taxon>
        <taxon>Arthropoda</taxon>
        <taxon>Hexapoda</taxon>
        <taxon>Insecta</taxon>
        <taxon>Pterygota</taxon>
        <taxon>Neoptera</taxon>
        <taxon>Endopterygota</taxon>
        <taxon>Coleoptera</taxon>
        <taxon>Polyphaga</taxon>
        <taxon>Cucujiformia</taxon>
        <taxon>Chrysomeloidea</taxon>
        <taxon>Cerambycidae</taxon>
        <taxon>Lamiinae</taxon>
        <taxon>Monochamini</taxon>
        <taxon>Molorchus</taxon>
    </lineage>
</organism>
<dbReference type="EMBL" id="JAPWTJ010000831">
    <property type="protein sequence ID" value="KAJ8975398.1"/>
    <property type="molecule type" value="Genomic_DNA"/>
</dbReference>
<comment type="caution">
    <text evidence="1">The sequence shown here is derived from an EMBL/GenBank/DDBJ whole genome shotgun (WGS) entry which is preliminary data.</text>
</comment>
<evidence type="ECO:0000313" key="2">
    <source>
        <dbReference type="Proteomes" id="UP001162164"/>
    </source>
</evidence>
<name>A0ABQ9JCP3_9CUCU</name>
<reference evidence="1" key="1">
    <citation type="journal article" date="2023" name="Insect Mol. Biol.">
        <title>Genome sequencing provides insights into the evolution of gene families encoding plant cell wall-degrading enzymes in longhorned beetles.</title>
        <authorList>
            <person name="Shin N.R."/>
            <person name="Okamura Y."/>
            <person name="Kirsch R."/>
            <person name="Pauchet Y."/>
        </authorList>
    </citation>
    <scope>NUCLEOTIDE SEQUENCE</scope>
    <source>
        <strain evidence="1">MMC_N1</strain>
    </source>
</reference>
<gene>
    <name evidence="1" type="ORF">NQ317_001938</name>
</gene>
<dbReference type="Proteomes" id="UP001162164">
    <property type="component" value="Unassembled WGS sequence"/>
</dbReference>